<gene>
    <name evidence="1" type="ORF">METZ01_LOCUS26212</name>
</gene>
<evidence type="ECO:0000313" key="1">
    <source>
        <dbReference type="EMBL" id="SUZ73358.1"/>
    </source>
</evidence>
<dbReference type="AlphaFoldDB" id="A0A381Q395"/>
<accession>A0A381Q395</accession>
<dbReference type="EMBL" id="UINC01001176">
    <property type="protein sequence ID" value="SUZ73358.1"/>
    <property type="molecule type" value="Genomic_DNA"/>
</dbReference>
<reference evidence="1" key="1">
    <citation type="submission" date="2018-05" db="EMBL/GenBank/DDBJ databases">
        <authorList>
            <person name="Lanie J.A."/>
            <person name="Ng W.-L."/>
            <person name="Kazmierczak K.M."/>
            <person name="Andrzejewski T.M."/>
            <person name="Davidsen T.M."/>
            <person name="Wayne K.J."/>
            <person name="Tettelin H."/>
            <person name="Glass J.I."/>
            <person name="Rusch D."/>
            <person name="Podicherti R."/>
            <person name="Tsui H.-C.T."/>
            <person name="Winkler M.E."/>
        </authorList>
    </citation>
    <scope>NUCLEOTIDE SEQUENCE</scope>
</reference>
<protein>
    <submittedName>
        <fullName evidence="1">Uncharacterized protein</fullName>
    </submittedName>
</protein>
<organism evidence="1">
    <name type="scientific">marine metagenome</name>
    <dbReference type="NCBI Taxonomy" id="408172"/>
    <lineage>
        <taxon>unclassified sequences</taxon>
        <taxon>metagenomes</taxon>
        <taxon>ecological metagenomes</taxon>
    </lineage>
</organism>
<sequence length="135" mass="14860">MKLISLTIVLLSGFAMNLMAVPAAPYLITFAQPDGSTFQAHLKGDENFSWIETQNKQVLIKSNTSGFFEFAIIEEDEDKSLKLVPSGIPVIKRGQSALRSDTGVPNVTREQLGKMWQSKIAAKRNIKLVPAKNSP</sequence>
<proteinExistence type="predicted"/>
<name>A0A381Q395_9ZZZZ</name>